<dbReference type="Pfam" id="PF18915">
    <property type="entry name" value="DUF5667"/>
    <property type="match status" value="1"/>
</dbReference>
<dbReference type="Proteomes" id="UP000010880">
    <property type="component" value="Chromosome"/>
</dbReference>
<dbReference type="InterPro" id="IPR043725">
    <property type="entry name" value="DUF5667"/>
</dbReference>
<dbReference type="EMBL" id="CP003359">
    <property type="protein sequence ID" value="AGB41290.1"/>
    <property type="molecule type" value="Genomic_DNA"/>
</dbReference>
<feature type="domain" description="DUF5667" evidence="1">
    <location>
        <begin position="34"/>
        <end position="130"/>
    </location>
</feature>
<dbReference type="STRING" id="748449.Halha_1345"/>
<dbReference type="AlphaFoldDB" id="L0K9V1"/>
<dbReference type="HOGENOM" id="CLU_1803490_0_0_9"/>
<sequence>MKRKISFLLIVLIILFNYSVVLATDKVAIDNKINADSNFYFLDRFGEKIHLFFVSGMDKAELKLMHAYERLLEAAQMLEKDDMDRAGELFKEAVNDFSSAVKIAANSAVDDKEFEETKKKVIKAIGRLKKDLLKNKLFDGLNL</sequence>
<reference evidence="3" key="1">
    <citation type="submission" date="2012-02" db="EMBL/GenBank/DDBJ databases">
        <title>The complete genome of Halobacteroides halobius DSM 5150.</title>
        <authorList>
            <person name="Lucas S."/>
            <person name="Copeland A."/>
            <person name="Lapidus A."/>
            <person name="Glavina del Rio T."/>
            <person name="Dalin E."/>
            <person name="Tice H."/>
            <person name="Bruce D."/>
            <person name="Goodwin L."/>
            <person name="Pitluck S."/>
            <person name="Peters L."/>
            <person name="Mikhailova N."/>
            <person name="Gu W."/>
            <person name="Kyrpides N."/>
            <person name="Mavromatis K."/>
            <person name="Ivanova N."/>
            <person name="Brettin T."/>
            <person name="Detter J.C."/>
            <person name="Han C."/>
            <person name="Larimer F."/>
            <person name="Land M."/>
            <person name="Hauser L."/>
            <person name="Markowitz V."/>
            <person name="Cheng J.-F."/>
            <person name="Hugenholtz P."/>
            <person name="Woyke T."/>
            <person name="Wu D."/>
            <person name="Tindall B."/>
            <person name="Pomrenke H."/>
            <person name="Brambilla E."/>
            <person name="Klenk H.-P."/>
            <person name="Eisen J.A."/>
        </authorList>
    </citation>
    <scope>NUCLEOTIDE SEQUENCE [LARGE SCALE GENOMIC DNA]</scope>
    <source>
        <strain evidence="3">ATCC 35273 / DSM 5150 / MD-1</strain>
    </source>
</reference>
<accession>L0K9V1</accession>
<dbReference type="KEGG" id="hhl:Halha_1345"/>
<evidence type="ECO:0000259" key="1">
    <source>
        <dbReference type="Pfam" id="PF18915"/>
    </source>
</evidence>
<proteinExistence type="predicted"/>
<evidence type="ECO:0000313" key="2">
    <source>
        <dbReference type="EMBL" id="AGB41290.1"/>
    </source>
</evidence>
<organism evidence="2 3">
    <name type="scientific">Halobacteroides halobius (strain ATCC 35273 / DSM 5150 / MD-1)</name>
    <dbReference type="NCBI Taxonomy" id="748449"/>
    <lineage>
        <taxon>Bacteria</taxon>
        <taxon>Bacillati</taxon>
        <taxon>Bacillota</taxon>
        <taxon>Clostridia</taxon>
        <taxon>Halanaerobiales</taxon>
        <taxon>Halobacteroidaceae</taxon>
        <taxon>Halobacteroides</taxon>
    </lineage>
</organism>
<name>L0K9V1_HALHC</name>
<dbReference type="RefSeq" id="WP_015327012.1">
    <property type="nucleotide sequence ID" value="NC_019978.1"/>
</dbReference>
<evidence type="ECO:0000313" key="3">
    <source>
        <dbReference type="Proteomes" id="UP000010880"/>
    </source>
</evidence>
<protein>
    <recommendedName>
        <fullName evidence="1">DUF5667 domain-containing protein</fullName>
    </recommendedName>
</protein>
<gene>
    <name evidence="2" type="ordered locus">Halha_1345</name>
</gene>
<dbReference type="OrthoDB" id="2113046at2"/>
<keyword evidence="3" id="KW-1185">Reference proteome</keyword>